<evidence type="ECO:0000313" key="10">
    <source>
        <dbReference type="EMBL" id="EQD36865.1"/>
    </source>
</evidence>
<evidence type="ECO:0000256" key="2">
    <source>
        <dbReference type="ARBA" id="ARBA00004496"/>
    </source>
</evidence>
<feature type="domain" description="PPIase FKBP-type" evidence="9">
    <location>
        <begin position="21"/>
        <end position="120"/>
    </location>
</feature>
<keyword evidence="5" id="KW-0963">Cytoplasm</keyword>
<accession>T1A4S9</accession>
<dbReference type="PANTHER" id="PTHR47861">
    <property type="entry name" value="FKBP-TYPE PEPTIDYL-PROLYL CIS-TRANS ISOMERASE SLYD"/>
    <property type="match status" value="1"/>
</dbReference>
<evidence type="ECO:0000256" key="6">
    <source>
        <dbReference type="ARBA" id="ARBA00023110"/>
    </source>
</evidence>
<keyword evidence="8 10" id="KW-0413">Isomerase</keyword>
<evidence type="ECO:0000256" key="8">
    <source>
        <dbReference type="ARBA" id="ARBA00023235"/>
    </source>
</evidence>
<dbReference type="Gene3D" id="2.40.10.330">
    <property type="match status" value="1"/>
</dbReference>
<dbReference type="GO" id="GO:0005737">
    <property type="term" value="C:cytoplasm"/>
    <property type="evidence" value="ECO:0007669"/>
    <property type="project" value="UniProtKB-SubCell"/>
</dbReference>
<name>T1A4S9_9ZZZZ</name>
<comment type="catalytic activity">
    <reaction evidence="1">
        <text>[protein]-peptidylproline (omega=180) = [protein]-peptidylproline (omega=0)</text>
        <dbReference type="Rhea" id="RHEA:16237"/>
        <dbReference type="Rhea" id="RHEA-COMP:10747"/>
        <dbReference type="Rhea" id="RHEA-COMP:10748"/>
        <dbReference type="ChEBI" id="CHEBI:83833"/>
        <dbReference type="ChEBI" id="CHEBI:83834"/>
        <dbReference type="EC" id="5.2.1.8"/>
    </reaction>
</comment>
<evidence type="ECO:0000256" key="3">
    <source>
        <dbReference type="ARBA" id="ARBA00006577"/>
    </source>
</evidence>
<dbReference type="InterPro" id="IPR054016">
    <property type="entry name" value="FKBP26_IF"/>
</dbReference>
<reference evidence="10" key="2">
    <citation type="journal article" date="2014" name="ISME J.">
        <title>Microbial stratification in low pH oxic and suboxic macroscopic growths along an acid mine drainage.</title>
        <authorList>
            <person name="Mendez-Garcia C."/>
            <person name="Mesa V."/>
            <person name="Sprenger R.R."/>
            <person name="Richter M."/>
            <person name="Diez M.S."/>
            <person name="Solano J."/>
            <person name="Bargiela R."/>
            <person name="Golyshina O.V."/>
            <person name="Manteca A."/>
            <person name="Ramos J.L."/>
            <person name="Gallego J.R."/>
            <person name="Llorente I."/>
            <person name="Martins Dos Santos V.A."/>
            <person name="Jensen O.N."/>
            <person name="Pelaez A.I."/>
            <person name="Sanchez J."/>
            <person name="Ferrer M."/>
        </authorList>
    </citation>
    <scope>NUCLEOTIDE SEQUENCE</scope>
</reference>
<evidence type="ECO:0000256" key="1">
    <source>
        <dbReference type="ARBA" id="ARBA00000971"/>
    </source>
</evidence>
<evidence type="ECO:0000259" key="9">
    <source>
        <dbReference type="PROSITE" id="PS50059"/>
    </source>
</evidence>
<dbReference type="InterPro" id="IPR046357">
    <property type="entry name" value="PPIase_dom_sf"/>
</dbReference>
<keyword evidence="6" id="KW-0697">Rotamase</keyword>
<comment type="subcellular location">
    <subcellularLocation>
        <location evidence="2">Cytoplasm</location>
    </subcellularLocation>
</comment>
<dbReference type="GO" id="GO:0042026">
    <property type="term" value="P:protein refolding"/>
    <property type="evidence" value="ECO:0007669"/>
    <property type="project" value="UniProtKB-ARBA"/>
</dbReference>
<dbReference type="Gene3D" id="3.10.50.40">
    <property type="match status" value="1"/>
</dbReference>
<organism evidence="10">
    <name type="scientific">mine drainage metagenome</name>
    <dbReference type="NCBI Taxonomy" id="410659"/>
    <lineage>
        <taxon>unclassified sequences</taxon>
        <taxon>metagenomes</taxon>
        <taxon>ecological metagenomes</taxon>
    </lineage>
</organism>
<dbReference type="EMBL" id="AUZZ01008659">
    <property type="protein sequence ID" value="EQD36865.1"/>
    <property type="molecule type" value="Genomic_DNA"/>
</dbReference>
<dbReference type="PANTHER" id="PTHR47861:SF3">
    <property type="entry name" value="FKBP-TYPE PEPTIDYL-PROLYL CIS-TRANS ISOMERASE SLYD"/>
    <property type="match status" value="1"/>
</dbReference>
<protein>
    <recommendedName>
        <fullName evidence="4">peptidylprolyl isomerase</fullName>
        <ecNumber evidence="4">5.2.1.8</ecNumber>
    </recommendedName>
</protein>
<proteinExistence type="inferred from homology"/>
<dbReference type="SUPFAM" id="SSF54534">
    <property type="entry name" value="FKBP-like"/>
    <property type="match status" value="1"/>
</dbReference>
<dbReference type="Pfam" id="PF00254">
    <property type="entry name" value="FKBP_C"/>
    <property type="match status" value="1"/>
</dbReference>
<keyword evidence="7" id="KW-0143">Chaperone</keyword>
<evidence type="ECO:0000256" key="7">
    <source>
        <dbReference type="ARBA" id="ARBA00023186"/>
    </source>
</evidence>
<reference evidence="10" key="1">
    <citation type="submission" date="2013-08" db="EMBL/GenBank/DDBJ databases">
        <authorList>
            <person name="Mendez C."/>
            <person name="Richter M."/>
            <person name="Ferrer M."/>
            <person name="Sanchez J."/>
        </authorList>
    </citation>
    <scope>NUCLEOTIDE SEQUENCE</scope>
</reference>
<gene>
    <name evidence="10" type="ORF">B2A_11998</name>
</gene>
<evidence type="ECO:0000256" key="4">
    <source>
        <dbReference type="ARBA" id="ARBA00013194"/>
    </source>
</evidence>
<dbReference type="AlphaFoldDB" id="T1A4S9"/>
<dbReference type="EC" id="5.2.1.8" evidence="4"/>
<dbReference type="InterPro" id="IPR001179">
    <property type="entry name" value="PPIase_FKBP_dom"/>
</dbReference>
<comment type="similarity">
    <text evidence="3">Belongs to the FKBP-type PPIase family.</text>
</comment>
<dbReference type="GO" id="GO:0003755">
    <property type="term" value="F:peptidyl-prolyl cis-trans isomerase activity"/>
    <property type="evidence" value="ECO:0007669"/>
    <property type="project" value="UniProtKB-KW"/>
</dbReference>
<dbReference type="PROSITE" id="PS50059">
    <property type="entry name" value="FKBP_PPIASE"/>
    <property type="match status" value="1"/>
</dbReference>
<dbReference type="InterPro" id="IPR048261">
    <property type="entry name" value="SlpA/SlyD-like_ins_sf"/>
</dbReference>
<sequence length="141" mass="15661">MSFKDNDFIEIEYDAWDAGSNTLIATTLESTAKEGSIYDSKAKYGKVLVVVGSNGIIKGLDREIRNMSVGEKKKFTFKPEDAFGERNEDMVKVMPLSEFKARNINPYPGMTVELDNITAVVRSVNSGRVVVDANTRTQART</sequence>
<dbReference type="Pfam" id="PF22199">
    <property type="entry name" value="FKBP26_IF"/>
    <property type="match status" value="1"/>
</dbReference>
<evidence type="ECO:0000256" key="5">
    <source>
        <dbReference type="ARBA" id="ARBA00022490"/>
    </source>
</evidence>
<comment type="caution">
    <text evidence="10">The sequence shown here is derived from an EMBL/GenBank/DDBJ whole genome shotgun (WGS) entry which is preliminary data.</text>
</comment>